<gene>
    <name evidence="2" type="ORF">PCAMFM013_S001g001076</name>
</gene>
<dbReference type="AlphaFoldDB" id="A0A0G4NVI3"/>
<reference evidence="2 3" key="1">
    <citation type="journal article" date="2014" name="Nat. Commun.">
        <title>Multiple recent horizontal transfers of a large genomic region in cheese making fungi.</title>
        <authorList>
            <person name="Cheeseman K."/>
            <person name="Ropars J."/>
            <person name="Renault P."/>
            <person name="Dupont J."/>
            <person name="Gouzy J."/>
            <person name="Branca A."/>
            <person name="Abraham A.L."/>
            <person name="Ceppi M."/>
            <person name="Conseiller E."/>
            <person name="Debuchy R."/>
            <person name="Malagnac F."/>
            <person name="Goarin A."/>
            <person name="Silar P."/>
            <person name="Lacoste S."/>
            <person name="Sallet E."/>
            <person name="Bensimon A."/>
            <person name="Giraud T."/>
            <person name="Brygoo Y."/>
        </authorList>
    </citation>
    <scope>NUCLEOTIDE SEQUENCE [LARGE SCALE GENOMIC DNA]</scope>
    <source>
        <strain evidence="3">FM 013</strain>
    </source>
</reference>
<protein>
    <submittedName>
        <fullName evidence="2">Str. FM013</fullName>
    </submittedName>
</protein>
<organism evidence="2 3">
    <name type="scientific">Penicillium camemberti (strain FM 013)</name>
    <dbReference type="NCBI Taxonomy" id="1429867"/>
    <lineage>
        <taxon>Eukaryota</taxon>
        <taxon>Fungi</taxon>
        <taxon>Dikarya</taxon>
        <taxon>Ascomycota</taxon>
        <taxon>Pezizomycotina</taxon>
        <taxon>Eurotiomycetes</taxon>
        <taxon>Eurotiomycetidae</taxon>
        <taxon>Eurotiales</taxon>
        <taxon>Aspergillaceae</taxon>
        <taxon>Penicillium</taxon>
    </lineage>
</organism>
<evidence type="ECO:0000313" key="3">
    <source>
        <dbReference type="Proteomes" id="UP000053732"/>
    </source>
</evidence>
<feature type="region of interest" description="Disordered" evidence="1">
    <location>
        <begin position="16"/>
        <end position="53"/>
    </location>
</feature>
<feature type="compositionally biased region" description="Basic residues" evidence="1">
    <location>
        <begin position="19"/>
        <end position="37"/>
    </location>
</feature>
<evidence type="ECO:0000313" key="2">
    <source>
        <dbReference type="EMBL" id="CRL18116.1"/>
    </source>
</evidence>
<evidence type="ECO:0000256" key="1">
    <source>
        <dbReference type="SAM" id="MobiDB-lite"/>
    </source>
</evidence>
<sequence length="72" mass="8792">MTMGWLRHIFDKLSTMSEKRKKKNATKRRRREHSRRVREREKELRRRPGEKAPLFFGSPFKTYEVNYRGPAA</sequence>
<name>A0A0G4NVI3_PENC3</name>
<proteinExistence type="predicted"/>
<dbReference type="EMBL" id="HG793134">
    <property type="protein sequence ID" value="CRL18116.1"/>
    <property type="molecule type" value="Genomic_DNA"/>
</dbReference>
<dbReference type="Proteomes" id="UP000053732">
    <property type="component" value="Unassembled WGS sequence"/>
</dbReference>
<keyword evidence="3" id="KW-1185">Reference proteome</keyword>
<accession>A0A0G4NVI3</accession>
<feature type="compositionally biased region" description="Basic and acidic residues" evidence="1">
    <location>
        <begin position="38"/>
        <end position="50"/>
    </location>
</feature>